<dbReference type="InterPro" id="IPR055412">
    <property type="entry name" value="UVB_sens_C"/>
</dbReference>
<dbReference type="AlphaFoldDB" id="A0A0K9PDK1"/>
<dbReference type="PANTHER" id="PTHR12770">
    <property type="entry name" value="RUS1 FAMILY PROTEIN C16ORF58"/>
    <property type="match status" value="1"/>
</dbReference>
<dbReference type="Pfam" id="PF24160">
    <property type="entry name" value="UVB_sens_C"/>
    <property type="match status" value="1"/>
</dbReference>
<accession>A0A0K9PDK1</accession>
<feature type="domain" description="Protein root UVB sensitive/RUS" evidence="2">
    <location>
        <begin position="112"/>
        <end position="348"/>
    </location>
</feature>
<evidence type="ECO:0008006" key="6">
    <source>
        <dbReference type="Google" id="ProtNLM"/>
    </source>
</evidence>
<organism evidence="4 5">
    <name type="scientific">Zostera marina</name>
    <name type="common">Eelgrass</name>
    <dbReference type="NCBI Taxonomy" id="29655"/>
    <lineage>
        <taxon>Eukaryota</taxon>
        <taxon>Viridiplantae</taxon>
        <taxon>Streptophyta</taxon>
        <taxon>Embryophyta</taxon>
        <taxon>Tracheophyta</taxon>
        <taxon>Spermatophyta</taxon>
        <taxon>Magnoliopsida</taxon>
        <taxon>Liliopsida</taxon>
        <taxon>Zosteraceae</taxon>
        <taxon>Zostera</taxon>
    </lineage>
</organism>
<proteinExistence type="inferred from homology"/>
<dbReference type="InterPro" id="IPR006968">
    <property type="entry name" value="RUS_fam"/>
</dbReference>
<evidence type="ECO:0000313" key="5">
    <source>
        <dbReference type="Proteomes" id="UP000036987"/>
    </source>
</evidence>
<evidence type="ECO:0000259" key="2">
    <source>
        <dbReference type="Pfam" id="PF04884"/>
    </source>
</evidence>
<dbReference type="OMA" id="WMSMRLL"/>
<dbReference type="PANTHER" id="PTHR12770:SF27">
    <property type="entry name" value="PROTEIN ROOT UVB SENSITIVE 5"/>
    <property type="match status" value="1"/>
</dbReference>
<name>A0A0K9PDK1_ZOSMR</name>
<evidence type="ECO:0000259" key="3">
    <source>
        <dbReference type="Pfam" id="PF24160"/>
    </source>
</evidence>
<dbReference type="Pfam" id="PF04884">
    <property type="entry name" value="UVB_sens_prot"/>
    <property type="match status" value="1"/>
</dbReference>
<feature type="domain" description="Root UVB sensitive protein C-terminal" evidence="3">
    <location>
        <begin position="352"/>
        <end position="493"/>
    </location>
</feature>
<evidence type="ECO:0000313" key="4">
    <source>
        <dbReference type="EMBL" id="KMZ67046.1"/>
    </source>
</evidence>
<evidence type="ECO:0000256" key="1">
    <source>
        <dbReference type="ARBA" id="ARBA00007558"/>
    </source>
</evidence>
<protein>
    <recommendedName>
        <fullName evidence="6">Protein root UVB sensitive 5</fullName>
    </recommendedName>
</protein>
<keyword evidence="5" id="KW-1185">Reference proteome</keyword>
<comment type="similarity">
    <text evidence="1">Belongs to the RUS1 family.</text>
</comment>
<dbReference type="Proteomes" id="UP000036987">
    <property type="component" value="Unassembled WGS sequence"/>
</dbReference>
<gene>
    <name evidence="4" type="ORF">ZOSMA_27G00960</name>
</gene>
<dbReference type="OrthoDB" id="364779at2759"/>
<reference evidence="5" key="1">
    <citation type="journal article" date="2016" name="Nature">
        <title>The genome of the seagrass Zostera marina reveals angiosperm adaptation to the sea.</title>
        <authorList>
            <person name="Olsen J.L."/>
            <person name="Rouze P."/>
            <person name="Verhelst B."/>
            <person name="Lin Y.-C."/>
            <person name="Bayer T."/>
            <person name="Collen J."/>
            <person name="Dattolo E."/>
            <person name="De Paoli E."/>
            <person name="Dittami S."/>
            <person name="Maumus F."/>
            <person name="Michel G."/>
            <person name="Kersting A."/>
            <person name="Lauritano C."/>
            <person name="Lohaus R."/>
            <person name="Toepel M."/>
            <person name="Tonon T."/>
            <person name="Vanneste K."/>
            <person name="Amirebrahimi M."/>
            <person name="Brakel J."/>
            <person name="Bostroem C."/>
            <person name="Chovatia M."/>
            <person name="Grimwood J."/>
            <person name="Jenkins J.W."/>
            <person name="Jueterbock A."/>
            <person name="Mraz A."/>
            <person name="Stam W.T."/>
            <person name="Tice H."/>
            <person name="Bornberg-Bauer E."/>
            <person name="Green P.J."/>
            <person name="Pearson G.A."/>
            <person name="Procaccini G."/>
            <person name="Duarte C.M."/>
            <person name="Schmutz J."/>
            <person name="Reusch T.B.H."/>
            <person name="Van de Peer Y."/>
        </authorList>
    </citation>
    <scope>NUCLEOTIDE SEQUENCE [LARGE SCALE GENOMIC DNA]</scope>
    <source>
        <strain evidence="5">cv. Finnish</strain>
    </source>
</reference>
<sequence length="507" mass="57707">MVGVALCHQFSYLTGDYLRRSATRPISRDSQFHHSLQLRCSQKSELGQQDVGCSEERLLLVERYKDGTSRRYITNNKSQLRIMWNKDTSPNTKTVREGEEKDELFMLIKFLPNSFKDFILPAGFPESVSDDYLDYMLLQFPTNVSGWLCHTLVTSSLLKAVGVGSFSGTTAAASAAAIRWVTKDGLGAFGRLLIGGRFGKLFDDDPKQWRMYADFIGSAASIFELSTQLLPDYFLLLASLGNFIKATARGLKDPSFRVIQNHFSVSNNLGEIASKEEVWEVMAQLFGLSLGIIILDTPWIQTSYSTIAITWLCMRGLHLWLRYQSLAVLKFQTINLKRARILVKSHVLHKSILDYVRCNKEENILCWERFSQPQIVFGASFDAMIAGLDNTPRSTNTVETLLKLYMKERYILTFNQTKSEQLSFLVAFKVEASSMSVLRSLWQAHWLSENWTAEVKNVFDFLKDSVQILQVEFDDFLVKLELAGWNVDNIILKIPRDVLVEVADSLT</sequence>
<comment type="caution">
    <text evidence="4">The sequence shown here is derived from an EMBL/GenBank/DDBJ whole genome shotgun (WGS) entry which is preliminary data.</text>
</comment>
<dbReference type="InterPro" id="IPR054549">
    <property type="entry name" value="UVB_sens_RUS_dom"/>
</dbReference>
<dbReference type="EMBL" id="LFYR01000932">
    <property type="protein sequence ID" value="KMZ67046.1"/>
    <property type="molecule type" value="Genomic_DNA"/>
</dbReference>